<protein>
    <submittedName>
        <fullName evidence="2">Uncharacterized protein</fullName>
    </submittedName>
</protein>
<dbReference type="EMBL" id="CABVHU010000006">
    <property type="protein sequence ID" value="VVO04225.1"/>
    <property type="molecule type" value="Genomic_DNA"/>
</dbReference>
<proteinExistence type="predicted"/>
<organism evidence="2 3">
    <name type="scientific">Pseudomonas fluorescens</name>
    <dbReference type="NCBI Taxonomy" id="294"/>
    <lineage>
        <taxon>Bacteria</taxon>
        <taxon>Pseudomonadati</taxon>
        <taxon>Pseudomonadota</taxon>
        <taxon>Gammaproteobacteria</taxon>
        <taxon>Pseudomonadales</taxon>
        <taxon>Pseudomonadaceae</taxon>
        <taxon>Pseudomonas</taxon>
    </lineage>
</organism>
<reference evidence="2 3" key="1">
    <citation type="submission" date="2019-09" db="EMBL/GenBank/DDBJ databases">
        <authorList>
            <person name="Chandra G."/>
            <person name="Truman W A."/>
        </authorList>
    </citation>
    <scope>NUCLEOTIDE SEQUENCE [LARGE SCALE GENOMIC DNA]</scope>
    <source>
        <strain evidence="2">PS833</strain>
    </source>
</reference>
<dbReference type="AlphaFoldDB" id="A0A5E7CWU7"/>
<name>A0A5E7CWU7_PSEFL</name>
<evidence type="ECO:0000256" key="1">
    <source>
        <dbReference type="SAM" id="MobiDB-lite"/>
    </source>
</evidence>
<accession>A0A5E7CWU7</accession>
<evidence type="ECO:0000313" key="3">
    <source>
        <dbReference type="Proteomes" id="UP000409037"/>
    </source>
</evidence>
<dbReference type="Proteomes" id="UP000409037">
    <property type="component" value="Unassembled WGS sequence"/>
</dbReference>
<gene>
    <name evidence="2" type="ORF">PS833_02910</name>
</gene>
<sequence>MLLTQLTGDQFWIVLQVAYAYRQLNAFTNHVDGQIKLRVMPRQANQQRGNVSPSERGRKINSQAPPGLGKPCRQTIFSVP</sequence>
<feature type="compositionally biased region" description="Polar residues" evidence="1">
    <location>
        <begin position="43"/>
        <end position="53"/>
    </location>
</feature>
<feature type="region of interest" description="Disordered" evidence="1">
    <location>
        <begin position="41"/>
        <end position="80"/>
    </location>
</feature>
<evidence type="ECO:0000313" key="2">
    <source>
        <dbReference type="EMBL" id="VVO04225.1"/>
    </source>
</evidence>